<evidence type="ECO:0000313" key="12">
    <source>
        <dbReference type="Proteomes" id="UP000245771"/>
    </source>
</evidence>
<evidence type="ECO:0000259" key="10">
    <source>
        <dbReference type="Pfam" id="PF02897"/>
    </source>
</evidence>
<protein>
    <recommendedName>
        <fullName evidence="7">Prolyl endopeptidase</fullName>
        <ecNumber evidence="7">3.4.21.-</ecNumber>
    </recommendedName>
</protein>
<dbReference type="InterPro" id="IPR002470">
    <property type="entry name" value="Peptidase_S9A"/>
</dbReference>
<evidence type="ECO:0000256" key="6">
    <source>
        <dbReference type="ARBA" id="ARBA00022825"/>
    </source>
</evidence>
<keyword evidence="5 7" id="KW-0378">Hydrolase</keyword>
<dbReference type="InterPro" id="IPR001375">
    <property type="entry name" value="Peptidase_S9_cat"/>
</dbReference>
<feature type="chain" id="PRO_5016455300" description="Prolyl endopeptidase" evidence="8">
    <location>
        <begin position="20"/>
        <end position="782"/>
    </location>
</feature>
<dbReference type="GO" id="GO:0006508">
    <property type="term" value="P:proteolysis"/>
    <property type="evidence" value="ECO:0007669"/>
    <property type="project" value="UniProtKB-KW"/>
</dbReference>
<keyword evidence="8" id="KW-0732">Signal</keyword>
<dbReference type="Gene3D" id="2.130.10.120">
    <property type="entry name" value="Prolyl oligopeptidase, N-terminal domain"/>
    <property type="match status" value="1"/>
</dbReference>
<keyword evidence="4 7" id="KW-0645">Protease</keyword>
<dbReference type="InterPro" id="IPR051167">
    <property type="entry name" value="Prolyl_oligopep/macrocyclase"/>
</dbReference>
<comment type="similarity">
    <text evidence="2 7">Belongs to the peptidase S9A family.</text>
</comment>
<dbReference type="AlphaFoldDB" id="A0A316VGE1"/>
<sequence>MKFQYLLPIFSVLLTSGRTYSCSTSATSNNWDPSKDTYPSVRRVNTTFSYRSAKANGNVTVPDPYNWLEADMDTSADVKGFIDAQMKLSNSYLNRSKDYDAIFESIKNLNRFVNIGLPTAFGPLDDRKYIYSATQPDDARPIWYIATADEMQAAYKNNFNPLPGSKYFNENLLSSDGSQTIKEFDASPNGKLLAYIFNDGGGDSYTVYVRNTSSPFLQPGNVAGGAGRLPNDVLPYGAGGSVWWVDDTGFIYSEQKTQESTEGYGSSIKYHRIGDKYEQDITVVGVVKDDPYVYWNTLVSKDKKWLIAQKQKGVDFHNTVYIASLNQTISGNMKWQSIAPDMSAQMYYFASIGNTIYFATDDNAPNIRVISVQVDESKARTVSQLSDLTEKLEYHTVVPEKSDATMDLGSMDGWMPVFDTNKLLTYYVRNARYELYLFDLTTGEQLAQVLPDQKETVILYTTAQSDPEYFLSTTTLNKPVTMYRFTFPNGKLNTERIYDTTVNGVDLTSITSEQRWSTSKDGTKVPFYLFYKKGCVFDGTSPAWIYSYGQYGYNILPTYKSQYVDWILNYNGVMIWGSPRGGGEVGGASWHEEGMKAKRQNTVDDVISFAKYATENKIAAPGKIVVNGGSASGTTAMVATNQAPEGLFGGACIERGVLDMLRFKVLENSGNANVPEYGDPDDPSDFDYLIKYSPLQNVNKTKEYPAVLIFTTTADTRVAPSHSFKMTAELQYDLPKNKNPLLLYQAGGAGHETKLNSRSYTIETSTIKQAILAEGLGIQRCS</sequence>
<evidence type="ECO:0000256" key="7">
    <source>
        <dbReference type="RuleBase" id="RU368024"/>
    </source>
</evidence>
<dbReference type="SUPFAM" id="SSF53474">
    <property type="entry name" value="alpha/beta-Hydrolases"/>
    <property type="match status" value="1"/>
</dbReference>
<gene>
    <name evidence="11" type="ORF">FA14DRAFT_5167</name>
</gene>
<accession>A0A316VGE1</accession>
<dbReference type="PANTHER" id="PTHR42881:SF2">
    <property type="entry name" value="PROLYL ENDOPEPTIDASE"/>
    <property type="match status" value="1"/>
</dbReference>
<dbReference type="Pfam" id="PF00326">
    <property type="entry name" value="Peptidase_S9"/>
    <property type="match status" value="1"/>
</dbReference>
<dbReference type="InterPro" id="IPR023302">
    <property type="entry name" value="Pept_S9A_N"/>
</dbReference>
<evidence type="ECO:0000256" key="2">
    <source>
        <dbReference type="ARBA" id="ARBA00005228"/>
    </source>
</evidence>
<proteinExistence type="inferred from homology"/>
<evidence type="ECO:0000313" key="11">
    <source>
        <dbReference type="EMBL" id="PWN36652.1"/>
    </source>
</evidence>
<evidence type="ECO:0000256" key="8">
    <source>
        <dbReference type="SAM" id="SignalP"/>
    </source>
</evidence>
<dbReference type="EMBL" id="KZ819602">
    <property type="protein sequence ID" value="PWN36652.1"/>
    <property type="molecule type" value="Genomic_DNA"/>
</dbReference>
<name>A0A316VGE1_9BASI</name>
<feature type="domain" description="Peptidase S9A N-terminal" evidence="10">
    <location>
        <begin position="55"/>
        <end position="492"/>
    </location>
</feature>
<evidence type="ECO:0000256" key="3">
    <source>
        <dbReference type="ARBA" id="ARBA00011245"/>
    </source>
</evidence>
<reference evidence="11 12" key="1">
    <citation type="journal article" date="2018" name="Mol. Biol. Evol.">
        <title>Broad Genomic Sampling Reveals a Smut Pathogenic Ancestry of the Fungal Clade Ustilaginomycotina.</title>
        <authorList>
            <person name="Kijpornyongpan T."/>
            <person name="Mondo S.J."/>
            <person name="Barry K."/>
            <person name="Sandor L."/>
            <person name="Lee J."/>
            <person name="Lipzen A."/>
            <person name="Pangilinan J."/>
            <person name="LaButti K."/>
            <person name="Hainaut M."/>
            <person name="Henrissat B."/>
            <person name="Grigoriev I.V."/>
            <person name="Spatafora J.W."/>
            <person name="Aime M.C."/>
        </authorList>
    </citation>
    <scope>NUCLEOTIDE SEQUENCE [LARGE SCALE GENOMIC DNA]</scope>
    <source>
        <strain evidence="11 12">MCA 3882</strain>
    </source>
</reference>
<dbReference type="RefSeq" id="XP_025356954.1">
    <property type="nucleotide sequence ID" value="XM_025502455.1"/>
</dbReference>
<dbReference type="PRINTS" id="PR00862">
    <property type="entry name" value="PROLIGOPTASE"/>
</dbReference>
<evidence type="ECO:0000256" key="4">
    <source>
        <dbReference type="ARBA" id="ARBA00022670"/>
    </source>
</evidence>
<comment type="catalytic activity">
    <reaction evidence="1">
        <text>Hydrolysis of Pro-|-Xaa &gt;&gt; Ala-|-Xaa in oligopeptides.</text>
        <dbReference type="EC" id="3.4.21.26"/>
    </reaction>
</comment>
<dbReference type="Gene3D" id="3.40.50.1820">
    <property type="entry name" value="alpha/beta hydrolase"/>
    <property type="match status" value="1"/>
</dbReference>
<evidence type="ECO:0000259" key="9">
    <source>
        <dbReference type="Pfam" id="PF00326"/>
    </source>
</evidence>
<dbReference type="GO" id="GO:0005829">
    <property type="term" value="C:cytosol"/>
    <property type="evidence" value="ECO:0007669"/>
    <property type="project" value="TreeGrafter"/>
</dbReference>
<dbReference type="SUPFAM" id="SSF50993">
    <property type="entry name" value="Peptidase/esterase 'gauge' domain"/>
    <property type="match status" value="1"/>
</dbReference>
<dbReference type="Proteomes" id="UP000245771">
    <property type="component" value="Unassembled WGS sequence"/>
</dbReference>
<dbReference type="EC" id="3.4.21.-" evidence="7"/>
<evidence type="ECO:0000256" key="5">
    <source>
        <dbReference type="ARBA" id="ARBA00022801"/>
    </source>
</evidence>
<dbReference type="GO" id="GO:0070012">
    <property type="term" value="F:oligopeptidase activity"/>
    <property type="evidence" value="ECO:0007669"/>
    <property type="project" value="TreeGrafter"/>
</dbReference>
<dbReference type="PANTHER" id="PTHR42881">
    <property type="entry name" value="PROLYL ENDOPEPTIDASE"/>
    <property type="match status" value="1"/>
</dbReference>
<feature type="domain" description="Peptidase S9 prolyl oligopeptidase catalytic" evidence="9">
    <location>
        <begin position="567"/>
        <end position="755"/>
    </location>
</feature>
<keyword evidence="12" id="KW-1185">Reference proteome</keyword>
<dbReference type="Pfam" id="PF02897">
    <property type="entry name" value="Peptidase_S9_N"/>
    <property type="match status" value="1"/>
</dbReference>
<dbReference type="GeneID" id="37024236"/>
<evidence type="ECO:0000256" key="1">
    <source>
        <dbReference type="ARBA" id="ARBA00001070"/>
    </source>
</evidence>
<dbReference type="InterPro" id="IPR029058">
    <property type="entry name" value="AB_hydrolase_fold"/>
</dbReference>
<keyword evidence="6 7" id="KW-0720">Serine protease</keyword>
<comment type="subunit">
    <text evidence="3">Monomer.</text>
</comment>
<dbReference type="GO" id="GO:0004252">
    <property type="term" value="F:serine-type endopeptidase activity"/>
    <property type="evidence" value="ECO:0007669"/>
    <property type="project" value="UniProtKB-UniRule"/>
</dbReference>
<dbReference type="OrthoDB" id="248387at2759"/>
<feature type="signal peptide" evidence="8">
    <location>
        <begin position="1"/>
        <end position="19"/>
    </location>
</feature>
<dbReference type="InParanoid" id="A0A316VGE1"/>
<organism evidence="11 12">
    <name type="scientific">Meira miltonrushii</name>
    <dbReference type="NCBI Taxonomy" id="1280837"/>
    <lineage>
        <taxon>Eukaryota</taxon>
        <taxon>Fungi</taxon>
        <taxon>Dikarya</taxon>
        <taxon>Basidiomycota</taxon>
        <taxon>Ustilaginomycotina</taxon>
        <taxon>Exobasidiomycetes</taxon>
        <taxon>Exobasidiales</taxon>
        <taxon>Brachybasidiaceae</taxon>
        <taxon>Meira</taxon>
    </lineage>
</organism>